<dbReference type="PROSITE" id="PS00636">
    <property type="entry name" value="DNAJ_1"/>
    <property type="match status" value="1"/>
</dbReference>
<feature type="signal peptide" evidence="2">
    <location>
        <begin position="1"/>
        <end position="36"/>
    </location>
</feature>
<organism evidence="4 5">
    <name type="scientific">Pseudo-nitzschia multistriata</name>
    <dbReference type="NCBI Taxonomy" id="183589"/>
    <lineage>
        <taxon>Eukaryota</taxon>
        <taxon>Sar</taxon>
        <taxon>Stramenopiles</taxon>
        <taxon>Ochrophyta</taxon>
        <taxon>Bacillariophyta</taxon>
        <taxon>Bacillariophyceae</taxon>
        <taxon>Bacillariophycidae</taxon>
        <taxon>Bacillariales</taxon>
        <taxon>Bacillariaceae</taxon>
        <taxon>Pseudo-nitzschia</taxon>
    </lineage>
</organism>
<gene>
    <name evidence="4" type="ORF">PSNMU_V1.4_AUG-EV-PASAV3_0043580</name>
</gene>
<dbReference type="InterPro" id="IPR036249">
    <property type="entry name" value="Thioredoxin-like_sf"/>
</dbReference>
<dbReference type="InterPro" id="IPR018253">
    <property type="entry name" value="DnaJ_domain_CS"/>
</dbReference>
<dbReference type="AlphaFoldDB" id="A0A448Z696"/>
<evidence type="ECO:0000256" key="2">
    <source>
        <dbReference type="SAM" id="SignalP"/>
    </source>
</evidence>
<protein>
    <recommendedName>
        <fullName evidence="3">J domain-containing protein</fullName>
    </recommendedName>
</protein>
<reference evidence="4 5" key="1">
    <citation type="submission" date="2019-01" db="EMBL/GenBank/DDBJ databases">
        <authorList>
            <person name="Ferrante I. M."/>
        </authorList>
    </citation>
    <scope>NUCLEOTIDE SEQUENCE [LARGE SCALE GENOMIC DNA]</scope>
    <source>
        <strain evidence="4 5">B856</strain>
    </source>
</reference>
<name>A0A448Z696_9STRA</name>
<feature type="region of interest" description="Disordered" evidence="1">
    <location>
        <begin position="217"/>
        <end position="252"/>
    </location>
</feature>
<keyword evidence="5" id="KW-1185">Reference proteome</keyword>
<dbReference type="InterPro" id="IPR052842">
    <property type="entry name" value="ER_Co-chaperone"/>
</dbReference>
<evidence type="ECO:0000259" key="3">
    <source>
        <dbReference type="PROSITE" id="PS50076"/>
    </source>
</evidence>
<evidence type="ECO:0000256" key="1">
    <source>
        <dbReference type="SAM" id="MobiDB-lite"/>
    </source>
</evidence>
<keyword evidence="2" id="KW-0732">Signal</keyword>
<dbReference type="PROSITE" id="PS50076">
    <property type="entry name" value="DNAJ_2"/>
    <property type="match status" value="1"/>
</dbReference>
<dbReference type="PRINTS" id="PR00625">
    <property type="entry name" value="JDOMAIN"/>
</dbReference>
<dbReference type="SUPFAM" id="SSF46565">
    <property type="entry name" value="Chaperone J-domain"/>
    <property type="match status" value="1"/>
</dbReference>
<dbReference type="Gene3D" id="3.40.30.10">
    <property type="entry name" value="Glutaredoxin"/>
    <property type="match status" value="2"/>
</dbReference>
<dbReference type="PANTHER" id="PTHR45184:SF1">
    <property type="entry name" value="DNAJ PROTEIN ERDJ3A"/>
    <property type="match status" value="1"/>
</dbReference>
<feature type="compositionally biased region" description="Gly residues" evidence="1">
    <location>
        <begin position="217"/>
        <end position="228"/>
    </location>
</feature>
<dbReference type="Proteomes" id="UP000291116">
    <property type="component" value="Unassembled WGS sequence"/>
</dbReference>
<dbReference type="PANTHER" id="PTHR45184">
    <property type="entry name" value="DNAJ PROTEIN ERDJ3A"/>
    <property type="match status" value="1"/>
</dbReference>
<feature type="domain" description="J" evidence="3">
    <location>
        <begin position="58"/>
        <end position="126"/>
    </location>
</feature>
<dbReference type="InterPro" id="IPR001623">
    <property type="entry name" value="DnaJ_domain"/>
</dbReference>
<accession>A0A448Z696</accession>
<sequence>MAAKATTARKRRSTGRFAVGLLLLLLLLLVPGETAAASRRASGTKKKSHDKKQFASDNYYTVLGLTKKAKEKEIKSAYRKLALRFHPDKVKDGEDPEEAEDIFVRVSEAYSVLSDKEKRKIYDRYGKNGLDAYEKGQDPASAGFGGFGGSGGGGGGFNGFGGFGQQGGGFRQSSGGGFGGGFGGFSGGFGRGGNHGGGGFDPFSMFEEMFSGQAGGGGGFGGGFGGGRRGGKGNRDRPPALFPKGQSHVARLGSPKFPDQDSKHMWMVLFYANSNQASRAVSEKYEHLASQTNLPYKVGAVDCKLSPKEEKFCAEKGIEPGHDLPSFGMVVDGELLRYEDFDSRSPPSSKALHEFCMDHMPKRYVRNINNVPQIKERLLAPEEEETASSSWFQYSSSSKPKAKPPRLPAVLLLTDKYETSSMFYGLAYYFRRDFVFGESRAKNLKLSQTFQVKKYPTLVAFVPSPVSGSLVGKTVPYDDNYHTIRYTGPPKKEKITAWLTKLNTVVRESKHDKSNTGRRSGRTEF</sequence>
<dbReference type="Gene3D" id="1.10.287.110">
    <property type="entry name" value="DnaJ domain"/>
    <property type="match status" value="1"/>
</dbReference>
<feature type="chain" id="PRO_5019290163" description="J domain-containing protein" evidence="2">
    <location>
        <begin position="37"/>
        <end position="525"/>
    </location>
</feature>
<dbReference type="EMBL" id="CAACVS010000131">
    <property type="protein sequence ID" value="VEU37555.1"/>
    <property type="molecule type" value="Genomic_DNA"/>
</dbReference>
<evidence type="ECO:0000313" key="5">
    <source>
        <dbReference type="Proteomes" id="UP000291116"/>
    </source>
</evidence>
<dbReference type="OrthoDB" id="10250354at2759"/>
<dbReference type="CDD" id="cd06257">
    <property type="entry name" value="DnaJ"/>
    <property type="match status" value="1"/>
</dbReference>
<dbReference type="SUPFAM" id="SSF52833">
    <property type="entry name" value="Thioredoxin-like"/>
    <property type="match status" value="1"/>
</dbReference>
<evidence type="ECO:0000313" key="4">
    <source>
        <dbReference type="EMBL" id="VEU37555.1"/>
    </source>
</evidence>
<proteinExistence type="predicted"/>
<dbReference type="Pfam" id="PF00226">
    <property type="entry name" value="DnaJ"/>
    <property type="match status" value="1"/>
</dbReference>
<dbReference type="SMART" id="SM00271">
    <property type="entry name" value="DnaJ"/>
    <property type="match status" value="1"/>
</dbReference>
<dbReference type="InterPro" id="IPR036869">
    <property type="entry name" value="J_dom_sf"/>
</dbReference>